<gene>
    <name evidence="1" type="ORF">NPIL_41061</name>
</gene>
<sequence>MMVRISYTSDKSVVNTPVMSQSVSNSLPLQKKYIDVPGSIPRNSPNAAISPRPHMSTAAPTSCHSRARCYQGKVKIFASATKFARSTRILPPPGRYVVAHRFKFMRILMKGIICINVIVSKINRWLDYVSN</sequence>
<proteinExistence type="predicted"/>
<reference evidence="1" key="1">
    <citation type="submission" date="2020-08" db="EMBL/GenBank/DDBJ databases">
        <title>Multicomponent nature underlies the extraordinary mechanical properties of spider dragline silk.</title>
        <authorList>
            <person name="Kono N."/>
            <person name="Nakamura H."/>
            <person name="Mori M."/>
            <person name="Yoshida Y."/>
            <person name="Ohtoshi R."/>
            <person name="Malay A.D."/>
            <person name="Moran D.A.P."/>
            <person name="Tomita M."/>
            <person name="Numata K."/>
            <person name="Arakawa K."/>
        </authorList>
    </citation>
    <scope>NUCLEOTIDE SEQUENCE</scope>
</reference>
<name>A0A8X6UIX4_NEPPI</name>
<dbReference type="EMBL" id="BMAW01127610">
    <property type="protein sequence ID" value="GFU21903.1"/>
    <property type="molecule type" value="Genomic_DNA"/>
</dbReference>
<accession>A0A8X6UIX4</accession>
<evidence type="ECO:0000313" key="2">
    <source>
        <dbReference type="Proteomes" id="UP000887013"/>
    </source>
</evidence>
<evidence type="ECO:0000313" key="1">
    <source>
        <dbReference type="EMBL" id="GFU21903.1"/>
    </source>
</evidence>
<protein>
    <submittedName>
        <fullName evidence="1">Uncharacterized protein</fullName>
    </submittedName>
</protein>
<keyword evidence="2" id="KW-1185">Reference proteome</keyword>
<organism evidence="1 2">
    <name type="scientific">Nephila pilipes</name>
    <name type="common">Giant wood spider</name>
    <name type="synonym">Nephila maculata</name>
    <dbReference type="NCBI Taxonomy" id="299642"/>
    <lineage>
        <taxon>Eukaryota</taxon>
        <taxon>Metazoa</taxon>
        <taxon>Ecdysozoa</taxon>
        <taxon>Arthropoda</taxon>
        <taxon>Chelicerata</taxon>
        <taxon>Arachnida</taxon>
        <taxon>Araneae</taxon>
        <taxon>Araneomorphae</taxon>
        <taxon>Entelegynae</taxon>
        <taxon>Araneoidea</taxon>
        <taxon>Nephilidae</taxon>
        <taxon>Nephila</taxon>
    </lineage>
</organism>
<dbReference type="AlphaFoldDB" id="A0A8X6UIX4"/>
<dbReference type="Proteomes" id="UP000887013">
    <property type="component" value="Unassembled WGS sequence"/>
</dbReference>
<comment type="caution">
    <text evidence="1">The sequence shown here is derived from an EMBL/GenBank/DDBJ whole genome shotgun (WGS) entry which is preliminary data.</text>
</comment>